<evidence type="ECO:0000256" key="2">
    <source>
        <dbReference type="SAM" id="MobiDB-lite"/>
    </source>
</evidence>
<dbReference type="Proteomes" id="UP000275078">
    <property type="component" value="Unassembled WGS sequence"/>
</dbReference>
<dbReference type="PROSITE" id="PS50157">
    <property type="entry name" value="ZINC_FINGER_C2H2_2"/>
    <property type="match status" value="1"/>
</dbReference>
<dbReference type="AlphaFoldDB" id="A0A3N4HUZ6"/>
<accession>A0A3N4HUZ6</accession>
<gene>
    <name evidence="4" type="ORF">BJ508DRAFT_381062</name>
</gene>
<dbReference type="InterPro" id="IPR013087">
    <property type="entry name" value="Znf_C2H2_type"/>
</dbReference>
<feature type="domain" description="C2H2-type" evidence="3">
    <location>
        <begin position="5"/>
        <end position="32"/>
    </location>
</feature>
<evidence type="ECO:0000259" key="3">
    <source>
        <dbReference type="PROSITE" id="PS50157"/>
    </source>
</evidence>
<feature type="compositionally biased region" description="Polar residues" evidence="2">
    <location>
        <begin position="125"/>
        <end position="137"/>
    </location>
</feature>
<sequence>MRPAHSCTECNIGFFSSYDRRTHESSHHGKSATVALQSHANGIVGFKYWVVVWRISDSMLYCPVEGCHYREQDSRLFMEHFYSTCHELLSSGKKTLKADVKRDEVVSDYFNYRPTAALSDCTPESALTTTANPAKTQATDDHGLDSRPPNQTSPSTQDLPSKTESEPLVKPSKSAEDKHLADPKPPNRIPTQTEPPTASKENTEGEQLHLAQTPSGPKSRFDFEPITSEEMISILKIEYKMRLFEDTLATLADRTGTAVLSESARCRRELKDWFEEAMEMLREVDRDV</sequence>
<evidence type="ECO:0000313" key="5">
    <source>
        <dbReference type="Proteomes" id="UP000275078"/>
    </source>
</evidence>
<feature type="compositionally biased region" description="Polar residues" evidence="2">
    <location>
        <begin position="148"/>
        <end position="160"/>
    </location>
</feature>
<keyword evidence="5" id="KW-1185">Reference proteome</keyword>
<proteinExistence type="predicted"/>
<keyword evidence="1" id="KW-0863">Zinc-finger</keyword>
<dbReference type="PROSITE" id="PS00028">
    <property type="entry name" value="ZINC_FINGER_C2H2_1"/>
    <property type="match status" value="1"/>
</dbReference>
<name>A0A3N4HUZ6_ASCIM</name>
<reference evidence="4 5" key="1">
    <citation type="journal article" date="2018" name="Nat. Ecol. Evol.">
        <title>Pezizomycetes genomes reveal the molecular basis of ectomycorrhizal truffle lifestyle.</title>
        <authorList>
            <person name="Murat C."/>
            <person name="Payen T."/>
            <person name="Noel B."/>
            <person name="Kuo A."/>
            <person name="Morin E."/>
            <person name="Chen J."/>
            <person name="Kohler A."/>
            <person name="Krizsan K."/>
            <person name="Balestrini R."/>
            <person name="Da Silva C."/>
            <person name="Montanini B."/>
            <person name="Hainaut M."/>
            <person name="Levati E."/>
            <person name="Barry K.W."/>
            <person name="Belfiori B."/>
            <person name="Cichocki N."/>
            <person name="Clum A."/>
            <person name="Dockter R.B."/>
            <person name="Fauchery L."/>
            <person name="Guy J."/>
            <person name="Iotti M."/>
            <person name="Le Tacon F."/>
            <person name="Lindquist E.A."/>
            <person name="Lipzen A."/>
            <person name="Malagnac F."/>
            <person name="Mello A."/>
            <person name="Molinier V."/>
            <person name="Miyauchi S."/>
            <person name="Poulain J."/>
            <person name="Riccioni C."/>
            <person name="Rubini A."/>
            <person name="Sitrit Y."/>
            <person name="Splivallo R."/>
            <person name="Traeger S."/>
            <person name="Wang M."/>
            <person name="Zifcakova L."/>
            <person name="Wipf D."/>
            <person name="Zambonelli A."/>
            <person name="Paolocci F."/>
            <person name="Nowrousian M."/>
            <person name="Ottonello S."/>
            <person name="Baldrian P."/>
            <person name="Spatafora J.W."/>
            <person name="Henrissat B."/>
            <person name="Nagy L.G."/>
            <person name="Aury J.M."/>
            <person name="Wincker P."/>
            <person name="Grigoriev I.V."/>
            <person name="Bonfante P."/>
            <person name="Martin F.M."/>
        </authorList>
    </citation>
    <scope>NUCLEOTIDE SEQUENCE [LARGE SCALE GENOMIC DNA]</scope>
    <source>
        <strain evidence="4 5">RN42</strain>
    </source>
</reference>
<dbReference type="EMBL" id="ML119820">
    <property type="protein sequence ID" value="RPA73474.1"/>
    <property type="molecule type" value="Genomic_DNA"/>
</dbReference>
<feature type="compositionally biased region" description="Basic and acidic residues" evidence="2">
    <location>
        <begin position="161"/>
        <end position="182"/>
    </location>
</feature>
<evidence type="ECO:0000256" key="1">
    <source>
        <dbReference type="PROSITE-ProRule" id="PRU00042"/>
    </source>
</evidence>
<keyword evidence="1" id="KW-0479">Metal-binding</keyword>
<feature type="compositionally biased region" description="Polar residues" evidence="2">
    <location>
        <begin position="189"/>
        <end position="200"/>
    </location>
</feature>
<organism evidence="4 5">
    <name type="scientific">Ascobolus immersus RN42</name>
    <dbReference type="NCBI Taxonomy" id="1160509"/>
    <lineage>
        <taxon>Eukaryota</taxon>
        <taxon>Fungi</taxon>
        <taxon>Dikarya</taxon>
        <taxon>Ascomycota</taxon>
        <taxon>Pezizomycotina</taxon>
        <taxon>Pezizomycetes</taxon>
        <taxon>Pezizales</taxon>
        <taxon>Ascobolaceae</taxon>
        <taxon>Ascobolus</taxon>
    </lineage>
</organism>
<keyword evidence="1" id="KW-0862">Zinc</keyword>
<evidence type="ECO:0000313" key="4">
    <source>
        <dbReference type="EMBL" id="RPA73474.1"/>
    </source>
</evidence>
<dbReference type="GO" id="GO:0008270">
    <property type="term" value="F:zinc ion binding"/>
    <property type="evidence" value="ECO:0007669"/>
    <property type="project" value="UniProtKB-KW"/>
</dbReference>
<protein>
    <recommendedName>
        <fullName evidence="3">C2H2-type domain-containing protein</fullName>
    </recommendedName>
</protein>
<feature type="region of interest" description="Disordered" evidence="2">
    <location>
        <begin position="123"/>
        <end position="221"/>
    </location>
</feature>